<dbReference type="PANTHER" id="PTHR11773:SF1">
    <property type="entry name" value="GLYCINE DEHYDROGENASE (DECARBOXYLATING), MITOCHONDRIAL"/>
    <property type="match status" value="1"/>
</dbReference>
<dbReference type="GO" id="GO:0005960">
    <property type="term" value="C:glycine cleavage complex"/>
    <property type="evidence" value="ECO:0007669"/>
    <property type="project" value="TreeGrafter"/>
</dbReference>
<dbReference type="NCBIfam" id="NF003346">
    <property type="entry name" value="PRK04366.1"/>
    <property type="match status" value="1"/>
</dbReference>
<dbReference type="FunFam" id="3.40.640.10:FF:000224">
    <property type="entry name" value="Probable glycine dehydrogenase (decarboxylating) subunit 2"/>
    <property type="match status" value="1"/>
</dbReference>
<protein>
    <recommendedName>
        <fullName evidence="1">glycine dehydrogenase (aminomethyl-transferring)</fullName>
        <ecNumber evidence="1">1.4.4.2</ecNumber>
    </recommendedName>
</protein>
<dbReference type="GO" id="GO:0016594">
    <property type="term" value="F:glycine binding"/>
    <property type="evidence" value="ECO:0007669"/>
    <property type="project" value="TreeGrafter"/>
</dbReference>
<dbReference type="InterPro" id="IPR015421">
    <property type="entry name" value="PyrdxlP-dep_Trfase_major"/>
</dbReference>
<dbReference type="Gene3D" id="3.40.640.10">
    <property type="entry name" value="Type I PLP-dependent aspartate aminotransferase-like (Major domain)"/>
    <property type="match status" value="1"/>
</dbReference>
<dbReference type="CDD" id="cd00613">
    <property type="entry name" value="GDC-P"/>
    <property type="match status" value="1"/>
</dbReference>
<comment type="caution">
    <text evidence="7">The sequence shown here is derived from an EMBL/GenBank/DDBJ whole genome shotgun (WGS) entry which is preliminary data.</text>
</comment>
<dbReference type="EC" id="1.4.4.2" evidence="1"/>
<evidence type="ECO:0000313" key="7">
    <source>
        <dbReference type="EMBL" id="MPL65847.1"/>
    </source>
</evidence>
<feature type="domain" description="Aminotransferase class V" evidence="5">
    <location>
        <begin position="177"/>
        <end position="275"/>
    </location>
</feature>
<gene>
    <name evidence="7" type="primary">gcvPB_3</name>
    <name evidence="7" type="ORF">SDC9_11512</name>
</gene>
<name>A0A644THE0_9ZZZZ</name>
<dbReference type="HAMAP" id="MF_00713">
    <property type="entry name" value="GcvPB"/>
    <property type="match status" value="1"/>
</dbReference>
<dbReference type="AlphaFoldDB" id="A0A644THE0"/>
<dbReference type="GO" id="GO:0019464">
    <property type="term" value="P:glycine decarboxylation via glycine cleavage system"/>
    <property type="evidence" value="ECO:0007669"/>
    <property type="project" value="InterPro"/>
</dbReference>
<dbReference type="Pfam" id="PF21478">
    <property type="entry name" value="GcvP2_C"/>
    <property type="match status" value="1"/>
</dbReference>
<sequence>MNLSPEPLVFELSRPGLVGCSLPGSDVPPAELPKNLVRANLDLPELDELTVVRHFTRLSQKNYSIDTHFYPLGSCTMKYNPKANEAAAAEPGWKHIHPLAGDSETQGALELLYKLQESLAEIGGFASVSLQPAAGAHGELAGVLMIRDCLKARGEGQRKKMLIPDSAHGTNPASCTMAGFSTQTIPSGKDGNIDIKALEAALDDNVAGIMITNPNTLGLFERNITKIAAMVHQAGGLVYGDGANMNALTGVFQPGKSGIDVMHFNLHKTFSTPHGGGGPGAGMVAAVKELAPFLPGPLARRRAGKYELAMPEKSIGRLKAFYGNFGVLVRAYCYVRMQGAEGLRRIAENSVLNANYLRARLEKTYKLKYTRPCMHEFVAMGDVAPGIRTLDIAKRLIDYGFHPPTIYFPLIVPEALMIEPTETESKKTLDGFVDAMLSIAAEAKTAPELLHAAPTTTPVGRLDEVAAARSPVLCFRG</sequence>
<evidence type="ECO:0000259" key="5">
    <source>
        <dbReference type="Pfam" id="PF00266"/>
    </source>
</evidence>
<dbReference type="InterPro" id="IPR023012">
    <property type="entry name" value="GcvPB"/>
</dbReference>
<evidence type="ECO:0000256" key="4">
    <source>
        <dbReference type="ARBA" id="ARBA00049026"/>
    </source>
</evidence>
<keyword evidence="2" id="KW-0663">Pyridoxal phosphate</keyword>
<dbReference type="InterPro" id="IPR020581">
    <property type="entry name" value="GDC_P"/>
</dbReference>
<evidence type="ECO:0000256" key="3">
    <source>
        <dbReference type="ARBA" id="ARBA00023002"/>
    </source>
</evidence>
<dbReference type="EMBL" id="VSSQ01000030">
    <property type="protein sequence ID" value="MPL65847.1"/>
    <property type="molecule type" value="Genomic_DNA"/>
</dbReference>
<dbReference type="SUPFAM" id="SSF53383">
    <property type="entry name" value="PLP-dependent transferases"/>
    <property type="match status" value="1"/>
</dbReference>
<comment type="catalytic activity">
    <reaction evidence="4">
        <text>N(6)-[(R)-lipoyl]-L-lysyl-[glycine-cleavage complex H protein] + glycine + H(+) = N(6)-[(R)-S(8)-aminomethyldihydrolipoyl]-L-lysyl-[glycine-cleavage complex H protein] + CO2</text>
        <dbReference type="Rhea" id="RHEA:24304"/>
        <dbReference type="Rhea" id="RHEA-COMP:10494"/>
        <dbReference type="Rhea" id="RHEA-COMP:10495"/>
        <dbReference type="ChEBI" id="CHEBI:15378"/>
        <dbReference type="ChEBI" id="CHEBI:16526"/>
        <dbReference type="ChEBI" id="CHEBI:57305"/>
        <dbReference type="ChEBI" id="CHEBI:83099"/>
        <dbReference type="ChEBI" id="CHEBI:83143"/>
        <dbReference type="EC" id="1.4.4.2"/>
    </reaction>
</comment>
<dbReference type="InterPro" id="IPR000192">
    <property type="entry name" value="Aminotrans_V_dom"/>
</dbReference>
<dbReference type="GO" id="GO:0004375">
    <property type="term" value="F:glycine dehydrogenase (decarboxylating) activity"/>
    <property type="evidence" value="ECO:0007669"/>
    <property type="project" value="UniProtKB-EC"/>
</dbReference>
<dbReference type="InterPro" id="IPR015424">
    <property type="entry name" value="PyrdxlP-dep_Trfase"/>
</dbReference>
<reference evidence="7" key="1">
    <citation type="submission" date="2019-08" db="EMBL/GenBank/DDBJ databases">
        <authorList>
            <person name="Kucharzyk K."/>
            <person name="Murdoch R.W."/>
            <person name="Higgins S."/>
            <person name="Loffler F."/>
        </authorList>
    </citation>
    <scope>NUCLEOTIDE SEQUENCE</scope>
</reference>
<dbReference type="Pfam" id="PF00266">
    <property type="entry name" value="Aminotran_5"/>
    <property type="match status" value="1"/>
</dbReference>
<feature type="domain" description="Glycine dehydrogenase C-terminal" evidence="6">
    <location>
        <begin position="348"/>
        <end position="445"/>
    </location>
</feature>
<dbReference type="Gene3D" id="3.90.1150.10">
    <property type="entry name" value="Aspartate Aminotransferase, domain 1"/>
    <property type="match status" value="1"/>
</dbReference>
<dbReference type="PANTHER" id="PTHR11773">
    <property type="entry name" value="GLYCINE DEHYDROGENASE, DECARBOXYLATING"/>
    <property type="match status" value="1"/>
</dbReference>
<evidence type="ECO:0000259" key="6">
    <source>
        <dbReference type="Pfam" id="PF21478"/>
    </source>
</evidence>
<proteinExistence type="inferred from homology"/>
<organism evidence="7">
    <name type="scientific">bioreactor metagenome</name>
    <dbReference type="NCBI Taxonomy" id="1076179"/>
    <lineage>
        <taxon>unclassified sequences</taxon>
        <taxon>metagenomes</taxon>
        <taxon>ecological metagenomes</taxon>
    </lineage>
</organism>
<dbReference type="FunFam" id="3.90.1150.10:FF:000014">
    <property type="entry name" value="Probable glycine dehydrogenase (decarboxylating) subunit 2"/>
    <property type="match status" value="1"/>
</dbReference>
<accession>A0A644THE0</accession>
<evidence type="ECO:0000256" key="1">
    <source>
        <dbReference type="ARBA" id="ARBA00012134"/>
    </source>
</evidence>
<dbReference type="Gene3D" id="6.20.440.10">
    <property type="match status" value="1"/>
</dbReference>
<evidence type="ECO:0000256" key="2">
    <source>
        <dbReference type="ARBA" id="ARBA00022898"/>
    </source>
</evidence>
<dbReference type="InterPro" id="IPR015422">
    <property type="entry name" value="PyrdxlP-dep_Trfase_small"/>
</dbReference>
<keyword evidence="3 7" id="KW-0560">Oxidoreductase</keyword>
<dbReference type="GO" id="GO:0030170">
    <property type="term" value="F:pyridoxal phosphate binding"/>
    <property type="evidence" value="ECO:0007669"/>
    <property type="project" value="TreeGrafter"/>
</dbReference>
<dbReference type="InterPro" id="IPR049316">
    <property type="entry name" value="GDC-P_C"/>
</dbReference>
<dbReference type="GO" id="GO:0005829">
    <property type="term" value="C:cytosol"/>
    <property type="evidence" value="ECO:0007669"/>
    <property type="project" value="TreeGrafter"/>
</dbReference>